<evidence type="ECO:0000256" key="2">
    <source>
        <dbReference type="ARBA" id="ARBA00004496"/>
    </source>
</evidence>
<evidence type="ECO:0000313" key="13">
    <source>
        <dbReference type="Proteomes" id="UP000297567"/>
    </source>
</evidence>
<name>A0A4Z1A9C1_9LEPT</name>
<evidence type="ECO:0000256" key="11">
    <source>
        <dbReference type="ARBA" id="ARBA00031501"/>
    </source>
</evidence>
<organism evidence="12 13">
    <name type="scientific">Leptospira jelokensis</name>
    <dbReference type="NCBI Taxonomy" id="2484931"/>
    <lineage>
        <taxon>Bacteria</taxon>
        <taxon>Pseudomonadati</taxon>
        <taxon>Spirochaetota</taxon>
        <taxon>Spirochaetia</taxon>
        <taxon>Leptospirales</taxon>
        <taxon>Leptospiraceae</taxon>
        <taxon>Leptospira</taxon>
    </lineage>
</organism>
<dbReference type="PANTHER" id="PTHR32518">
    <property type="match status" value="1"/>
</dbReference>
<comment type="similarity">
    <text evidence="3">Belongs to the disproportionating enzyme family.</text>
</comment>
<evidence type="ECO:0000256" key="6">
    <source>
        <dbReference type="ARBA" id="ARBA00022490"/>
    </source>
</evidence>
<dbReference type="EC" id="2.4.1.25" evidence="4"/>
<evidence type="ECO:0000256" key="3">
    <source>
        <dbReference type="ARBA" id="ARBA00005684"/>
    </source>
</evidence>
<keyword evidence="7" id="KW-0328">Glycosyltransferase</keyword>
<comment type="catalytic activity">
    <reaction evidence="1">
        <text>Transfers a segment of a (1-&gt;4)-alpha-D-glucan to a new position in an acceptor, which may be glucose or a (1-&gt;4)-alpha-D-glucan.</text>
        <dbReference type="EC" id="2.4.1.25"/>
    </reaction>
</comment>
<keyword evidence="13" id="KW-1185">Reference proteome</keyword>
<dbReference type="EMBL" id="RQGH01000011">
    <property type="protein sequence ID" value="TGL72398.1"/>
    <property type="molecule type" value="Genomic_DNA"/>
</dbReference>
<evidence type="ECO:0000256" key="7">
    <source>
        <dbReference type="ARBA" id="ARBA00022676"/>
    </source>
</evidence>
<comment type="subcellular location">
    <subcellularLocation>
        <location evidence="2">Cytoplasm</location>
    </subcellularLocation>
</comment>
<evidence type="ECO:0000256" key="9">
    <source>
        <dbReference type="ARBA" id="ARBA00023277"/>
    </source>
</evidence>
<dbReference type="Pfam" id="PF02446">
    <property type="entry name" value="Glyco_hydro_77"/>
    <property type="match status" value="1"/>
</dbReference>
<dbReference type="AlphaFoldDB" id="A0A4Z1A9C1"/>
<evidence type="ECO:0000256" key="4">
    <source>
        <dbReference type="ARBA" id="ARBA00012560"/>
    </source>
</evidence>
<evidence type="ECO:0000313" key="12">
    <source>
        <dbReference type="EMBL" id="TGL72398.1"/>
    </source>
</evidence>
<dbReference type="Gene3D" id="3.20.20.80">
    <property type="entry name" value="Glycosidases"/>
    <property type="match status" value="1"/>
</dbReference>
<protein>
    <recommendedName>
        <fullName evidence="5">4-alpha-glucanotransferase</fullName>
        <ecNumber evidence="4">2.4.1.25</ecNumber>
    </recommendedName>
    <alternativeName>
        <fullName evidence="10">Amylomaltase</fullName>
    </alternativeName>
    <alternativeName>
        <fullName evidence="11">Disproportionating enzyme</fullName>
    </alternativeName>
</protein>
<keyword evidence="9" id="KW-0119">Carbohydrate metabolism</keyword>
<dbReference type="PANTHER" id="PTHR32518:SF3">
    <property type="entry name" value="4-ALPHA-GLUCANOTRANSFERASE"/>
    <property type="match status" value="1"/>
</dbReference>
<dbReference type="InterPro" id="IPR003385">
    <property type="entry name" value="Glyco_hydro_77"/>
</dbReference>
<keyword evidence="6" id="KW-0963">Cytoplasm</keyword>
<proteinExistence type="inferred from homology"/>
<accession>A0A4Z1A9C1</accession>
<dbReference type="Proteomes" id="UP000297567">
    <property type="component" value="Unassembled WGS sequence"/>
</dbReference>
<sequence length="573" mass="67788">MGTLVRVKQRRAGVLVSLPSIVSTHSFECGDIYSLYPLCDWAKDIGFSIIQLLPLNDTGYGYSPYSAISAFAIDPLYISLYKLGLNVQSRKKEIATLHNHPNRIRNLKLEIIRSHFESHQKESLKEALEFLEKQPWCYSYVTFRVLYEMYEGKNWWEWPIEYQNPQTAKDYIFTKNREEAMFWVYLQKIAYDQLSAVKIHLEDKGIYLKGDMPILTARNSCDVWEHPEYFLMDLQAGAPPDHFSQTGQTWGFPVLNWEVLQKNHYSWWKDRLSYLEHFFHLYRIDHVIGMYRIWAIPKEDKTALKGWFHPQFGIETSEFLKVGIDPKSMEEIGLIHEFKPNHYIFYWDFWKETSYQSLPEETKAKLFPLSQLHIAEEERHWREAGEAILEIFESFSTMLPCAEDLGSVPSFIRDSLFERQMIGIDVVRWTKSFTTGEFIWEDQYRENAISVLSTHDTSLVMEWWKTEGDLESKLQFFFDRVGKPRPETENQILEGLLEFVFQTKSIFCIQLFQDLALGVPDLLENPEKHRINYPGTPDHSNWTYRFPILIEEFVSDFQRNFTLRKLVHSSGRN</sequence>
<dbReference type="GO" id="GO:0005737">
    <property type="term" value="C:cytoplasm"/>
    <property type="evidence" value="ECO:0007669"/>
    <property type="project" value="UniProtKB-SubCell"/>
</dbReference>
<dbReference type="RefSeq" id="WP_135641313.1">
    <property type="nucleotide sequence ID" value="NZ_RQGH01000011.1"/>
</dbReference>
<evidence type="ECO:0000256" key="5">
    <source>
        <dbReference type="ARBA" id="ARBA00020295"/>
    </source>
</evidence>
<dbReference type="SUPFAM" id="SSF51445">
    <property type="entry name" value="(Trans)glycosidases"/>
    <property type="match status" value="1"/>
</dbReference>
<evidence type="ECO:0000256" key="10">
    <source>
        <dbReference type="ARBA" id="ARBA00031423"/>
    </source>
</evidence>
<keyword evidence="8 12" id="KW-0808">Transferase</keyword>
<evidence type="ECO:0000256" key="8">
    <source>
        <dbReference type="ARBA" id="ARBA00022679"/>
    </source>
</evidence>
<comment type="caution">
    <text evidence="12">The sequence shown here is derived from an EMBL/GenBank/DDBJ whole genome shotgun (WGS) entry which is preliminary data.</text>
</comment>
<dbReference type="InterPro" id="IPR017853">
    <property type="entry name" value="GH"/>
</dbReference>
<reference evidence="12" key="1">
    <citation type="journal article" date="2019" name="PLoS Negl. Trop. Dis.">
        <title>Revisiting the worldwide diversity of Leptospira species in the environment.</title>
        <authorList>
            <person name="Vincent A.T."/>
            <person name="Schiettekatte O."/>
            <person name="Bourhy P."/>
            <person name="Veyrier F.J."/>
            <person name="Picardeau M."/>
        </authorList>
    </citation>
    <scope>NUCLEOTIDE SEQUENCE [LARGE SCALE GENOMIC DNA]</scope>
    <source>
        <strain evidence="12">201702451</strain>
    </source>
</reference>
<dbReference type="GO" id="GO:0004134">
    <property type="term" value="F:4-alpha-glucanotransferase activity"/>
    <property type="evidence" value="ECO:0007669"/>
    <property type="project" value="UniProtKB-EC"/>
</dbReference>
<gene>
    <name evidence="12" type="ORF">EHQ62_06140</name>
</gene>
<dbReference type="GO" id="GO:0005975">
    <property type="term" value="P:carbohydrate metabolic process"/>
    <property type="evidence" value="ECO:0007669"/>
    <property type="project" value="InterPro"/>
</dbReference>
<evidence type="ECO:0000256" key="1">
    <source>
        <dbReference type="ARBA" id="ARBA00000439"/>
    </source>
</evidence>